<organism evidence="12 13">
    <name type="scientific">Zymoseptoria tritici (strain ST99CH_3D7)</name>
    <dbReference type="NCBI Taxonomy" id="1276538"/>
    <lineage>
        <taxon>Eukaryota</taxon>
        <taxon>Fungi</taxon>
        <taxon>Dikarya</taxon>
        <taxon>Ascomycota</taxon>
        <taxon>Pezizomycotina</taxon>
        <taxon>Dothideomycetes</taxon>
        <taxon>Dothideomycetidae</taxon>
        <taxon>Mycosphaerellales</taxon>
        <taxon>Mycosphaerellaceae</taxon>
        <taxon>Zymoseptoria</taxon>
    </lineage>
</organism>
<feature type="compositionally biased region" description="Basic and acidic residues" evidence="9">
    <location>
        <begin position="219"/>
        <end position="237"/>
    </location>
</feature>
<dbReference type="InterPro" id="IPR009057">
    <property type="entry name" value="Homeodomain-like_sf"/>
</dbReference>
<dbReference type="Pfam" id="PF07529">
    <property type="entry name" value="HSA"/>
    <property type="match status" value="1"/>
</dbReference>
<dbReference type="SMART" id="SM00717">
    <property type="entry name" value="SANT"/>
    <property type="match status" value="1"/>
</dbReference>
<dbReference type="InterPro" id="IPR014012">
    <property type="entry name" value="HSA_dom"/>
</dbReference>
<feature type="region of interest" description="Disordered" evidence="9">
    <location>
        <begin position="775"/>
        <end position="807"/>
    </location>
</feature>
<feature type="compositionally biased region" description="Low complexity" evidence="9">
    <location>
        <begin position="1203"/>
        <end position="1231"/>
    </location>
</feature>
<feature type="compositionally biased region" description="Polar residues" evidence="9">
    <location>
        <begin position="1007"/>
        <end position="1018"/>
    </location>
</feature>
<dbReference type="EMBL" id="LT853698">
    <property type="protein sequence ID" value="SMQ52301.1"/>
    <property type="molecule type" value="Genomic_DNA"/>
</dbReference>
<feature type="region of interest" description="Disordered" evidence="9">
    <location>
        <begin position="479"/>
        <end position="512"/>
    </location>
</feature>
<protein>
    <recommendedName>
        <fullName evidence="8">Vacuolar import and degradation protein 21</fullName>
    </recommendedName>
</protein>
<evidence type="ECO:0000313" key="12">
    <source>
        <dbReference type="EMBL" id="SMQ52301.1"/>
    </source>
</evidence>
<proteinExistence type="inferred from homology"/>
<feature type="compositionally biased region" description="Low complexity" evidence="9">
    <location>
        <begin position="1052"/>
        <end position="1116"/>
    </location>
</feature>
<dbReference type="GO" id="GO:0006281">
    <property type="term" value="P:DNA repair"/>
    <property type="evidence" value="ECO:0007669"/>
    <property type="project" value="UniProtKB-KW"/>
</dbReference>
<dbReference type="GO" id="GO:0005634">
    <property type="term" value="C:nucleus"/>
    <property type="evidence" value="ECO:0007669"/>
    <property type="project" value="UniProtKB-SubCell"/>
</dbReference>
<feature type="compositionally biased region" description="Polar residues" evidence="9">
    <location>
        <begin position="1428"/>
        <end position="1447"/>
    </location>
</feature>
<evidence type="ECO:0000259" key="11">
    <source>
        <dbReference type="PROSITE" id="PS51204"/>
    </source>
</evidence>
<feature type="compositionally biased region" description="Basic and acidic residues" evidence="9">
    <location>
        <begin position="677"/>
        <end position="695"/>
    </location>
</feature>
<feature type="region of interest" description="Disordered" evidence="9">
    <location>
        <begin position="1048"/>
        <end position="1144"/>
    </location>
</feature>
<dbReference type="GO" id="GO:0006325">
    <property type="term" value="P:chromatin organization"/>
    <property type="evidence" value="ECO:0007669"/>
    <property type="project" value="UniProtKB-KW"/>
</dbReference>
<dbReference type="PANTHER" id="PTHR46459:SF1">
    <property type="entry name" value="E1A-BINDING PROTEIN P400"/>
    <property type="match status" value="1"/>
</dbReference>
<feature type="region of interest" description="Disordered" evidence="9">
    <location>
        <begin position="1340"/>
        <end position="1364"/>
    </location>
</feature>
<comment type="function">
    <text evidence="7">Component of the NuA4 histone acetyltransferase complex which is involved in transcriptional activation of selected genes principally by acetylation of nucleosomal histone H4 and H2A. The NuA4 complex is also involved in DNA repair.</text>
</comment>
<evidence type="ECO:0000256" key="1">
    <source>
        <dbReference type="ARBA" id="ARBA00004123"/>
    </source>
</evidence>
<feature type="compositionally biased region" description="Basic and acidic residues" evidence="9">
    <location>
        <begin position="332"/>
        <end position="369"/>
    </location>
</feature>
<evidence type="ECO:0000256" key="9">
    <source>
        <dbReference type="SAM" id="MobiDB-lite"/>
    </source>
</evidence>
<keyword evidence="5" id="KW-0234">DNA repair</keyword>
<feature type="compositionally biased region" description="Polar residues" evidence="9">
    <location>
        <begin position="422"/>
        <end position="446"/>
    </location>
</feature>
<feature type="compositionally biased region" description="Basic and acidic residues" evidence="9">
    <location>
        <begin position="301"/>
        <end position="320"/>
    </location>
</feature>
<comment type="subcellular location">
    <subcellularLocation>
        <location evidence="1">Nucleus</location>
    </subcellularLocation>
</comment>
<feature type="compositionally biased region" description="Low complexity" evidence="9">
    <location>
        <begin position="381"/>
        <end position="390"/>
    </location>
</feature>
<evidence type="ECO:0000256" key="2">
    <source>
        <dbReference type="ARBA" id="ARBA00008913"/>
    </source>
</evidence>
<feature type="compositionally biased region" description="Gly residues" evidence="9">
    <location>
        <begin position="1448"/>
        <end position="1457"/>
    </location>
</feature>
<evidence type="ECO:0000259" key="10">
    <source>
        <dbReference type="PROSITE" id="PS50090"/>
    </source>
</evidence>
<dbReference type="PANTHER" id="PTHR46459">
    <property type="entry name" value="E1A-BINDING PROTEIN P400-RELATED"/>
    <property type="match status" value="1"/>
</dbReference>
<feature type="region of interest" description="Disordered" evidence="9">
    <location>
        <begin position="87"/>
        <end position="450"/>
    </location>
</feature>
<dbReference type="InterPro" id="IPR001005">
    <property type="entry name" value="SANT/Myb"/>
</dbReference>
<feature type="compositionally biased region" description="Polar residues" evidence="9">
    <location>
        <begin position="136"/>
        <end position="150"/>
    </location>
</feature>
<dbReference type="PROSITE" id="PS51204">
    <property type="entry name" value="HSA"/>
    <property type="match status" value="1"/>
</dbReference>
<feature type="region of interest" description="Disordered" evidence="9">
    <location>
        <begin position="677"/>
        <end position="709"/>
    </location>
</feature>
<keyword evidence="4" id="KW-0156">Chromatin regulator</keyword>
<feature type="domain" description="HSA" evidence="11">
    <location>
        <begin position="609"/>
        <end position="685"/>
    </location>
</feature>
<evidence type="ECO:0000313" key="13">
    <source>
        <dbReference type="Proteomes" id="UP000215127"/>
    </source>
</evidence>
<evidence type="ECO:0000256" key="3">
    <source>
        <dbReference type="ARBA" id="ARBA00022763"/>
    </source>
</evidence>
<evidence type="ECO:0000256" key="6">
    <source>
        <dbReference type="ARBA" id="ARBA00023242"/>
    </source>
</evidence>
<dbReference type="GO" id="GO:0003682">
    <property type="term" value="F:chromatin binding"/>
    <property type="evidence" value="ECO:0007669"/>
    <property type="project" value="TreeGrafter"/>
</dbReference>
<accession>A0A1X7RYM7</accession>
<dbReference type="SUPFAM" id="SSF46689">
    <property type="entry name" value="Homeodomain-like"/>
    <property type="match status" value="1"/>
</dbReference>
<dbReference type="STRING" id="1276538.A0A1X7RYM7"/>
<dbReference type="GO" id="GO:0035267">
    <property type="term" value="C:NuA4 histone acetyltransferase complex"/>
    <property type="evidence" value="ECO:0007669"/>
    <property type="project" value="UniProtKB-ARBA"/>
</dbReference>
<evidence type="ECO:0000256" key="8">
    <source>
        <dbReference type="ARBA" id="ARBA00029670"/>
    </source>
</evidence>
<dbReference type="PROSITE" id="PS50090">
    <property type="entry name" value="MYB_LIKE"/>
    <property type="match status" value="1"/>
</dbReference>
<feature type="compositionally biased region" description="Low complexity" evidence="9">
    <location>
        <begin position="275"/>
        <end position="284"/>
    </location>
</feature>
<feature type="region of interest" description="Disordered" evidence="9">
    <location>
        <begin position="1428"/>
        <end position="1480"/>
    </location>
</feature>
<feature type="compositionally biased region" description="Basic residues" evidence="9">
    <location>
        <begin position="958"/>
        <end position="968"/>
    </location>
</feature>
<dbReference type="Pfam" id="PF13921">
    <property type="entry name" value="Myb_DNA-bind_6"/>
    <property type="match status" value="1"/>
</dbReference>
<feature type="compositionally biased region" description="Polar residues" evidence="9">
    <location>
        <begin position="1458"/>
        <end position="1467"/>
    </location>
</feature>
<keyword evidence="3" id="KW-0227">DNA damage</keyword>
<evidence type="ECO:0000256" key="5">
    <source>
        <dbReference type="ARBA" id="ARBA00023204"/>
    </source>
</evidence>
<feature type="region of interest" description="Disordered" evidence="9">
    <location>
        <begin position="946"/>
        <end position="968"/>
    </location>
</feature>
<dbReference type="Gene3D" id="1.10.10.60">
    <property type="entry name" value="Homeodomain-like"/>
    <property type="match status" value="1"/>
</dbReference>
<feature type="compositionally biased region" description="Low complexity" evidence="9">
    <location>
        <begin position="110"/>
        <end position="125"/>
    </location>
</feature>
<sequence>MSLQCRELRQKAVSTRQHDLTSITRVRATALLGLKAVHGIIQNNSPLSTLFNKSFDADNCSDDDAEFLQKFDLSRNVAFDSTALTLRPSPGALTSTQHHDDSISDAKPTLQSAESSSQLESSVAVDVSELRPNDATPASSVANEPANATGSVADADRVRSAASSHRTSPQPDEDSAAPANVARPLPEDEAQFDEPAQQLLDMQSPQKPAKVVHLPAQKVQEDSLREREAEEAQRRSGSESARSQRPKAPNADLASSPSSTVGAYSAATPGPPVDSPDTSPDSDSGQIEVAPPKELQPTPEQQREKEEHDRLLEAQKEIARKQALGDVATPDDQLRWEEREAAARSAEEQAARDGVDGPEPGEKVGKETTEAGEMVEDMKAAKAAPKPLADVAKEVPTEPMEEDDDEASIAVKPRAQTGLRVDTTSQQASPGRTESGTTPRMITRVSSGALRQKSVSEILGETSLQSPELSFAGRRESELISPLTRRHPGDPDTARSLSSILGPPQTPRESRSLSQFRLVDIVEPVIDELQVLKGAAEDPERDYLESLFRIQAHESPNSRTRTLPDLVGKGVKVLSTEDHYTALHERLDFRMLRRIYQLQNANKWSLRQMEKCKEPEEPVSHHDHMMQEMKWMRKDFRAEKRLKRSTCAWLAERCCEWVNADVAGRLRLQVKVKVQDPSEKTAVTEDVPELDRDGDSAPEDDAVQTPRSGSPLWTRVVVAPELADAFGELEASGKATQILKNLPKVGLLDQEIKHEPAPFTAVSRFIEGKILPKAAGPSRKRSRYDYDDEEEVLSSQPSLKRSRREDASEPAECALFQAENKPIRDRLHSNNAFRPPSEFIMPSTAFYEYRNGSQWIWEDDQKLRKLAKEYTFNWSLIADELSLQTRYKSSAERRTPWECFERWVELESLPADMRKTVYFKTWFNRLESSQQAAERRYQAQVTAIQQQAAANGGPTHIPLRRRTTPTRVEKRRSTRYLWMVDGFRKLAKKREQAAWKQAETARAAAQRKSQSETTNQVRQVKLTPQEFSKKRHERDVAMLEAARQHRAKVLEAQQQRQLQMQRAAQQQQAGQAGMQPGVPGQQRPPGAALPQQHAQMQANGQQVPNANGQVQGQQQGRPMQPLVRNGHLAVPNGNGQGVPQAQMQARVAQHPNMQQMQQANIQARNPQYAAQQFQMANGNMASPGGMTNQQQLQNNQALLAAAFTQQQQQHSANGNQQQMMNGSGQQMAASPSMPPPPTPNGGPQQLSSGVVPAITAIKTQLRAANPNMSQEQLDMQAMQQLKTMTQARQNAMNAAAGIPSQPNANMQQPQQQQAYNNQNGYQANRQMANGNMASGMYGNGTDGNVPPQANMTSTVTSSTPPQQQQAYAQKMMRMQQMQMQMQQQSPNQGHANLNGGSPALAHVSPNMAPASPAMQYSPNMNQMVAGVNGQQRPASRSNTPQMQRLGSSGSGVPGMNGNGMQSPNALQGSPRGMQANMARS</sequence>
<feature type="region of interest" description="Disordered" evidence="9">
    <location>
        <begin position="1203"/>
        <end position="1247"/>
    </location>
</feature>
<feature type="domain" description="Myb-like" evidence="10">
    <location>
        <begin position="847"/>
        <end position="907"/>
    </location>
</feature>
<gene>
    <name evidence="12" type="ORF">ZT3D7_G7454</name>
</gene>
<keyword evidence="6" id="KW-0539">Nucleus</keyword>
<evidence type="ECO:0000256" key="4">
    <source>
        <dbReference type="ARBA" id="ARBA00022853"/>
    </source>
</evidence>
<name>A0A1X7RYM7_ZYMT9</name>
<feature type="compositionally biased region" description="Polar residues" evidence="9">
    <location>
        <begin position="253"/>
        <end position="262"/>
    </location>
</feature>
<reference evidence="12 13" key="1">
    <citation type="submission" date="2016-06" db="EMBL/GenBank/DDBJ databases">
        <authorList>
            <person name="Kjaerup R.B."/>
            <person name="Dalgaard T.S."/>
            <person name="Juul-Madsen H.R."/>
        </authorList>
    </citation>
    <scope>NUCLEOTIDE SEQUENCE [LARGE SCALE GENOMIC DNA]</scope>
</reference>
<evidence type="ECO:0000256" key="7">
    <source>
        <dbReference type="ARBA" id="ARBA00025178"/>
    </source>
</evidence>
<feature type="region of interest" description="Disordered" evidence="9">
    <location>
        <begin position="998"/>
        <end position="1034"/>
    </location>
</feature>
<keyword evidence="13" id="KW-1185">Reference proteome</keyword>
<dbReference type="CDD" id="cd00167">
    <property type="entry name" value="SANT"/>
    <property type="match status" value="1"/>
</dbReference>
<dbReference type="Proteomes" id="UP000215127">
    <property type="component" value="Chromosome 7"/>
</dbReference>
<comment type="similarity">
    <text evidence="2">Belongs to the EAF1 family.</text>
</comment>
<feature type="compositionally biased region" description="Polar residues" evidence="9">
    <location>
        <begin position="1347"/>
        <end position="1361"/>
    </location>
</feature>